<dbReference type="Proteomes" id="UP000812287">
    <property type="component" value="Unassembled WGS sequence"/>
</dbReference>
<keyword evidence="1" id="KW-0237">DNA synthesis</keyword>
<keyword evidence="8" id="KW-1185">Reference proteome</keyword>
<proteinExistence type="predicted"/>
<comment type="caution">
    <text evidence="7">The sequence shown here is derived from an EMBL/GenBank/DDBJ whole genome shotgun (WGS) entry which is preliminary data.</text>
</comment>
<dbReference type="RefSeq" id="XP_043039200.1">
    <property type="nucleotide sequence ID" value="XM_043179249.1"/>
</dbReference>
<dbReference type="InterPro" id="IPR029398">
    <property type="entry name" value="PolB_thumb"/>
</dbReference>
<dbReference type="SUPFAM" id="SSF81301">
    <property type="entry name" value="Nucleotidyltransferase"/>
    <property type="match status" value="1"/>
</dbReference>
<reference evidence="7" key="1">
    <citation type="submission" date="2020-11" db="EMBL/GenBank/DDBJ databases">
        <title>Adaptations for nitrogen fixation in a non-lichenized fungal sporocarp promotes dispersal by wood-feeding termites.</title>
        <authorList>
            <consortium name="DOE Joint Genome Institute"/>
            <person name="Koch R.A."/>
            <person name="Yoon G."/>
            <person name="Arayal U."/>
            <person name="Lail K."/>
            <person name="Amirebrahimi M."/>
            <person name="Labutti K."/>
            <person name="Lipzen A."/>
            <person name="Riley R."/>
            <person name="Barry K."/>
            <person name="Henrissat B."/>
            <person name="Grigoriev I.V."/>
            <person name="Herr J.R."/>
            <person name="Aime M.C."/>
        </authorList>
    </citation>
    <scope>NUCLEOTIDE SEQUENCE</scope>
    <source>
        <strain evidence="7">MCA 3950</strain>
    </source>
</reference>
<dbReference type="InterPro" id="IPR027421">
    <property type="entry name" value="DNA_pol_lamdba_lyase_dom_sf"/>
</dbReference>
<feature type="domain" description="DNA-directed DNA polymerase X" evidence="6">
    <location>
        <begin position="27"/>
        <end position="451"/>
    </location>
</feature>
<dbReference type="InterPro" id="IPR043519">
    <property type="entry name" value="NT_sf"/>
</dbReference>
<keyword evidence="2" id="KW-0808">Transferase</keyword>
<accession>A0A9P8AS30</accession>
<dbReference type="Gene3D" id="3.30.210.10">
    <property type="entry name" value="DNA polymerase, thumb domain"/>
    <property type="match status" value="1"/>
</dbReference>
<dbReference type="SUPFAM" id="SSF47802">
    <property type="entry name" value="DNA polymerase beta, N-terminal domain-like"/>
    <property type="match status" value="1"/>
</dbReference>
<evidence type="ECO:0000313" key="8">
    <source>
        <dbReference type="Proteomes" id="UP000812287"/>
    </source>
</evidence>
<dbReference type="Gene3D" id="3.30.460.10">
    <property type="entry name" value="Beta Polymerase, domain 2"/>
    <property type="match status" value="1"/>
</dbReference>
<dbReference type="PANTHER" id="PTHR11276">
    <property type="entry name" value="DNA POLYMERASE TYPE-X FAMILY MEMBER"/>
    <property type="match status" value="1"/>
</dbReference>
<evidence type="ECO:0000256" key="3">
    <source>
        <dbReference type="ARBA" id="ARBA00022695"/>
    </source>
</evidence>
<dbReference type="InterPro" id="IPR037160">
    <property type="entry name" value="DNA_Pol_thumb_sf"/>
</dbReference>
<dbReference type="Gene3D" id="1.10.150.20">
    <property type="entry name" value="5' to 3' exonuclease, C-terminal subdomain"/>
    <property type="match status" value="1"/>
</dbReference>
<dbReference type="Pfam" id="PF14792">
    <property type="entry name" value="DNA_pol_B_palm"/>
    <property type="match status" value="1"/>
</dbReference>
<dbReference type="GO" id="GO:0003887">
    <property type="term" value="F:DNA-directed DNA polymerase activity"/>
    <property type="evidence" value="ECO:0007669"/>
    <property type="project" value="InterPro"/>
</dbReference>
<evidence type="ECO:0000313" key="7">
    <source>
        <dbReference type="EMBL" id="KAG7445700.1"/>
    </source>
</evidence>
<dbReference type="InterPro" id="IPR028207">
    <property type="entry name" value="DNA_pol_B_palm_palm"/>
</dbReference>
<evidence type="ECO:0000256" key="1">
    <source>
        <dbReference type="ARBA" id="ARBA00022634"/>
    </source>
</evidence>
<dbReference type="PRINTS" id="PR00869">
    <property type="entry name" value="DNAPOLX"/>
</dbReference>
<evidence type="ECO:0000256" key="2">
    <source>
        <dbReference type="ARBA" id="ARBA00022679"/>
    </source>
</evidence>
<organism evidence="7 8">
    <name type="scientific">Guyanagaster necrorhizus</name>
    <dbReference type="NCBI Taxonomy" id="856835"/>
    <lineage>
        <taxon>Eukaryota</taxon>
        <taxon>Fungi</taxon>
        <taxon>Dikarya</taxon>
        <taxon>Basidiomycota</taxon>
        <taxon>Agaricomycotina</taxon>
        <taxon>Agaricomycetes</taxon>
        <taxon>Agaricomycetidae</taxon>
        <taxon>Agaricales</taxon>
        <taxon>Marasmiineae</taxon>
        <taxon>Physalacriaceae</taxon>
        <taxon>Guyanagaster</taxon>
    </lineage>
</organism>
<dbReference type="Gene3D" id="1.10.150.110">
    <property type="entry name" value="DNA polymerase beta, N-terminal domain-like"/>
    <property type="match status" value="1"/>
</dbReference>
<dbReference type="InterPro" id="IPR022312">
    <property type="entry name" value="DNA_pol_X"/>
</dbReference>
<dbReference type="OrthoDB" id="205514at2759"/>
<keyword evidence="4" id="KW-0235">DNA replication</keyword>
<evidence type="ECO:0000259" key="6">
    <source>
        <dbReference type="SMART" id="SM00483"/>
    </source>
</evidence>
<gene>
    <name evidence="7" type="ORF">BT62DRAFT_1076779</name>
</gene>
<dbReference type="GO" id="GO:0005634">
    <property type="term" value="C:nucleus"/>
    <property type="evidence" value="ECO:0007669"/>
    <property type="project" value="TreeGrafter"/>
</dbReference>
<dbReference type="EMBL" id="MU250536">
    <property type="protein sequence ID" value="KAG7445700.1"/>
    <property type="molecule type" value="Genomic_DNA"/>
</dbReference>
<dbReference type="GeneID" id="66101543"/>
<dbReference type="GO" id="GO:0006303">
    <property type="term" value="P:double-strand break repair via nonhomologous end joining"/>
    <property type="evidence" value="ECO:0007669"/>
    <property type="project" value="TreeGrafter"/>
</dbReference>
<dbReference type="Pfam" id="PF10391">
    <property type="entry name" value="DNA_pol_lambd_f"/>
    <property type="match status" value="1"/>
</dbReference>
<dbReference type="PANTHER" id="PTHR11276:SF28">
    <property type="entry name" value="DNA POLYMERASE LAMBDA"/>
    <property type="match status" value="1"/>
</dbReference>
<protein>
    <submittedName>
        <fullName evidence="7">Nucleotidyltransferase</fullName>
    </submittedName>
</protein>
<dbReference type="InterPro" id="IPR002054">
    <property type="entry name" value="DNA-dir_DNA_pol_X"/>
</dbReference>
<dbReference type="SMART" id="SM00483">
    <property type="entry name" value="POLXc"/>
    <property type="match status" value="1"/>
</dbReference>
<dbReference type="SUPFAM" id="SSF81585">
    <property type="entry name" value="PsbU/PolX domain-like"/>
    <property type="match status" value="1"/>
</dbReference>
<sequence length="487" mass="55291">MLSRSPHFFRFRPPLLSLFLRYSSTQGHNDAIIKMLIENREKERKNPASDDQKLRAFDKAIAVLKSIDFPIRSESDALKLMRMRDDNAQGEEPMDVKISTKASHAVLILLVILTCLQEEDKLQPAQVDSARINEVREGTKRVVLNELQQVPGLGPYTARKLYEAGCTSASDLHRPKFQGILTARQKVLVAYYNHLRQPVHRTEIESINDFIRTQLPSDFQTELAGSYRRDFPFSSEIDLILLHPSFNIAPVPPPPETTLKFPRKGRAEKVYGKCAQKQFGSKSPLLNTVIPTLKVQGLIVQEVKMSGGDNWDGIVRVPEFTADGQPESLESRLSAIKWKEGKYRRLTINLVPWECRGPALLTLTGDMEFVRQVHTRADTLGLFLDGNGLWRWHENENFDGVAPVKRGRGRPPKDAKINEETRGKWELISRGSETEILSELGMAYVEPSKRNYSYLLSKVTNGRLPKLYGSVVRKKQMEDRRSSGSSL</sequence>
<feature type="active site" description="Nucleophile; Schiff-base intermediate with DNA; for 5'-dRP lyase activity" evidence="5">
    <location>
        <position position="101"/>
    </location>
</feature>
<keyword evidence="3" id="KW-0548">Nucleotidyltransferase</keyword>
<evidence type="ECO:0000256" key="4">
    <source>
        <dbReference type="ARBA" id="ARBA00022705"/>
    </source>
</evidence>
<evidence type="ECO:0000256" key="5">
    <source>
        <dbReference type="PIRSR" id="PIRSR622312-50"/>
    </source>
</evidence>
<name>A0A9P8AS30_9AGAR</name>
<dbReference type="AlphaFoldDB" id="A0A9P8AS30"/>
<dbReference type="InterPro" id="IPR018944">
    <property type="entry name" value="DNA_pol_lambd_fingers_domain"/>
</dbReference>
<dbReference type="GO" id="GO:0003677">
    <property type="term" value="F:DNA binding"/>
    <property type="evidence" value="ECO:0007669"/>
    <property type="project" value="InterPro"/>
</dbReference>
<dbReference type="Pfam" id="PF14791">
    <property type="entry name" value="DNA_pol_B_thumb"/>
    <property type="match status" value="1"/>
</dbReference>